<dbReference type="PANTHER" id="PTHR47197">
    <property type="entry name" value="PROTEIN NIRF"/>
    <property type="match status" value="1"/>
</dbReference>
<evidence type="ECO:0000313" key="3">
    <source>
        <dbReference type="Proteomes" id="UP000309389"/>
    </source>
</evidence>
<dbReference type="InterPro" id="IPR051200">
    <property type="entry name" value="Host-pathogen_enzymatic-act"/>
</dbReference>
<dbReference type="EMBL" id="SSHH01000002">
    <property type="protein sequence ID" value="TIX50286.1"/>
    <property type="molecule type" value="Genomic_DNA"/>
</dbReference>
<protein>
    <submittedName>
        <fullName evidence="2">YncE family protein</fullName>
    </submittedName>
</protein>
<dbReference type="SUPFAM" id="SSF51004">
    <property type="entry name" value="C-terminal (heme d1) domain of cytochrome cd1-nitrite reductase"/>
    <property type="match status" value="1"/>
</dbReference>
<evidence type="ECO:0000313" key="2">
    <source>
        <dbReference type="EMBL" id="TIX50286.1"/>
    </source>
</evidence>
<dbReference type="PANTHER" id="PTHR47197:SF3">
    <property type="entry name" value="DIHYDRO-HEME D1 DEHYDROGENASE"/>
    <property type="match status" value="1"/>
</dbReference>
<name>A0A4T3F602_9SPHN</name>
<dbReference type="Gene3D" id="2.130.10.10">
    <property type="entry name" value="YVTN repeat-like/Quinoprotein amine dehydrogenase"/>
    <property type="match status" value="2"/>
</dbReference>
<dbReference type="InterPro" id="IPR011048">
    <property type="entry name" value="Haem_d1_sf"/>
</dbReference>
<dbReference type="AlphaFoldDB" id="A0A4T3F602"/>
<dbReference type="Proteomes" id="UP000309389">
    <property type="component" value="Unassembled WGS sequence"/>
</dbReference>
<keyword evidence="1" id="KW-0732">Signal</keyword>
<proteinExistence type="predicted"/>
<gene>
    <name evidence="2" type="ORF">E5222_08350</name>
</gene>
<reference evidence="2 3" key="1">
    <citation type="submission" date="2019-04" db="EMBL/GenBank/DDBJ databases">
        <title>Altererythrobacter aquimixticola sp. nov., isolated from sediment of junction between the ocean and a freshwater spring.</title>
        <authorList>
            <person name="Yoon J.-H."/>
        </authorList>
    </citation>
    <scope>NUCLEOTIDE SEQUENCE [LARGE SCALE GENOMIC DNA]</scope>
    <source>
        <strain evidence="2 3">SSKS-13</strain>
    </source>
</reference>
<comment type="caution">
    <text evidence="2">The sequence shown here is derived from an EMBL/GenBank/DDBJ whole genome shotgun (WGS) entry which is preliminary data.</text>
</comment>
<accession>A0A4T3F602</accession>
<dbReference type="RefSeq" id="WP_136693306.1">
    <property type="nucleotide sequence ID" value="NZ_SSHH01000002.1"/>
</dbReference>
<organism evidence="2 3">
    <name type="scientific">Alteraurantiacibacter aquimixticola</name>
    <dbReference type="NCBI Taxonomy" id="2489173"/>
    <lineage>
        <taxon>Bacteria</taxon>
        <taxon>Pseudomonadati</taxon>
        <taxon>Pseudomonadota</taxon>
        <taxon>Alphaproteobacteria</taxon>
        <taxon>Sphingomonadales</taxon>
        <taxon>Erythrobacteraceae</taxon>
        <taxon>Alteraurantiacibacter</taxon>
    </lineage>
</organism>
<sequence>MKYLRATVLALACTGCSGAGDGSGAAEAREITGTLIVANKRGASLSRVDLASGRETDRVRTCENPHELTVSPDNEHVLVACYSGTQVQAFAIDEFEPAFEIDLGAEARVHSAQWFADDRILAGAEGRGSAFLIELKEGEEPGLTETGMGGEGPHMVAVNDAGTMAWGTIISAGTVVRYDLVQGIEAMRRAVGDQIEGLALSPDGDTVWVSSNTADRVYRLDALSLELVATIHVGDVPIRIAAHPGGEFVVTSNFGTGDLSVIEVATNTVTRTIPVSGSSEAAQVTLVFSPDGERLYVAETANDEIAEIDFASGEVLRRLPSGPGGDGLAVID</sequence>
<keyword evidence="3" id="KW-1185">Reference proteome</keyword>
<feature type="signal peptide" evidence="1">
    <location>
        <begin position="1"/>
        <end position="19"/>
    </location>
</feature>
<feature type="chain" id="PRO_5020375393" evidence="1">
    <location>
        <begin position="20"/>
        <end position="332"/>
    </location>
</feature>
<evidence type="ECO:0000256" key="1">
    <source>
        <dbReference type="SAM" id="SignalP"/>
    </source>
</evidence>
<dbReference type="InterPro" id="IPR015943">
    <property type="entry name" value="WD40/YVTN_repeat-like_dom_sf"/>
</dbReference>
<dbReference type="OrthoDB" id="145213at2"/>